<comment type="caution">
    <text evidence="9">The sequence shown here is derived from an EMBL/GenBank/DDBJ whole genome shotgun (WGS) entry which is preliminary data.</text>
</comment>
<comment type="similarity">
    <text evidence="1">Belongs to the AB hydrolase superfamily. Lipase family.</text>
</comment>
<dbReference type="AlphaFoldDB" id="A0AAD9RZP5"/>
<evidence type="ECO:0000256" key="1">
    <source>
        <dbReference type="ARBA" id="ARBA00010701"/>
    </source>
</evidence>
<sequence length="773" mass="89250">MSKFNKESKKNVLDSTVMEYIMQIFNQTIKKLQLAITVPILVQNSVLYPLLTPEEMDLVANVFSSKKSTLFLHTNKIYSKTQSYLSNSEMRQNLNKSSAIESECDTNNEVEIFDAAVFKMLKVLYSYSSIHKMTELYQKNISTQSSLFKHHFNYFMEYVISVMRTTPEEENVRNMHYKNIWYGHKNALKEIKELTESLEALRKSKEKEMESVITQYKTDTMIMDSLNRKCVEDLHNVSNKYERKQLMLHKNWETKREELCVSLDKIKIDLGILKSRNLSATLELDNKRVKTEAQLLSIINKFDTDMDERQTEFDELTETYQSDSMEKDSLKTEIKLQESTYNFFLNEHQNTSQTYIDESSEYIGVECCLARKKSSFSLLKYFISPPGSAPKKVKSVSELIGDDVVLDFTGLVQRHGYPAEEHSITTDDGYILTFHRIPNSPLSDTSKKKPVVFVQHGMTASSDTWVMFGPKKDLPFILADAGYDVWLGNFRGNTYCRSHARLTTDDPIFWQFSYHDVGMHDTPAYIDYVLNYTDSNKLFYIGHSMGTSVSYVMLSMKPSYNDKMRLVISLAPVSYFKHKFTPALQRVLDNVPQFKKILSSNGIYDVVPQSKIYKKLAKSACTDKSIFQPICESIYFMISGRDKAQLNSTALSYIMNYVPAGISTQSLLHYYQNIMTGEFKAYDYGYEDNMAHYKQSKPPVYDVGKITAPVALIYGINDVLTNEEDARELYKRLPNVAAFEPVPYECFSHLDFIVGNDAKSLVYDRILNLMKEF</sequence>
<evidence type="ECO:0000313" key="9">
    <source>
        <dbReference type="EMBL" id="KAK2588911.1"/>
    </source>
</evidence>
<evidence type="ECO:0000256" key="3">
    <source>
        <dbReference type="ARBA" id="ARBA00022801"/>
    </source>
</evidence>
<dbReference type="SUPFAM" id="SSF53474">
    <property type="entry name" value="alpha/beta-Hydrolases"/>
    <property type="match status" value="1"/>
</dbReference>
<accession>A0AAD9RZP5</accession>
<keyword evidence="6" id="KW-0325">Glycoprotein</keyword>
<dbReference type="PANTHER" id="PTHR11005">
    <property type="entry name" value="LYSOSOMAL ACID LIPASE-RELATED"/>
    <property type="match status" value="1"/>
</dbReference>
<feature type="domain" description="Partial AB-hydrolase lipase" evidence="8">
    <location>
        <begin position="411"/>
        <end position="467"/>
    </location>
</feature>
<keyword evidence="4" id="KW-0442">Lipid degradation</keyword>
<reference evidence="9" key="1">
    <citation type="submission" date="2021-08" db="EMBL/GenBank/DDBJ databases">
        <authorList>
            <person name="Misof B."/>
            <person name="Oliver O."/>
            <person name="Podsiadlowski L."/>
            <person name="Donath A."/>
            <person name="Peters R."/>
            <person name="Mayer C."/>
            <person name="Rust J."/>
            <person name="Gunkel S."/>
            <person name="Lesny P."/>
            <person name="Martin S."/>
            <person name="Oeyen J.P."/>
            <person name="Petersen M."/>
            <person name="Panagiotis P."/>
            <person name="Wilbrandt J."/>
            <person name="Tanja T."/>
        </authorList>
    </citation>
    <scope>NUCLEOTIDE SEQUENCE</scope>
    <source>
        <strain evidence="9">GBR_01_08_01A</strain>
        <tissue evidence="9">Thorax + abdomen</tissue>
    </source>
</reference>
<dbReference type="Gene3D" id="3.40.50.1820">
    <property type="entry name" value="alpha/beta hydrolase"/>
    <property type="match status" value="1"/>
</dbReference>
<keyword evidence="5" id="KW-0443">Lipid metabolism</keyword>
<reference evidence="9" key="2">
    <citation type="journal article" date="2023" name="Commun. Biol.">
        <title>Intrasexual cuticular hydrocarbon dimorphism in a wasp sheds light on hydrocarbon biosynthesis genes in Hymenoptera.</title>
        <authorList>
            <person name="Moris V.C."/>
            <person name="Podsiadlowski L."/>
            <person name="Martin S."/>
            <person name="Oeyen J.P."/>
            <person name="Donath A."/>
            <person name="Petersen M."/>
            <person name="Wilbrandt J."/>
            <person name="Misof B."/>
            <person name="Liedtke D."/>
            <person name="Thamm M."/>
            <person name="Scheiner R."/>
            <person name="Schmitt T."/>
            <person name="Niehuis O."/>
        </authorList>
    </citation>
    <scope>NUCLEOTIDE SEQUENCE</scope>
    <source>
        <strain evidence="9">GBR_01_08_01A</strain>
    </source>
</reference>
<dbReference type="Proteomes" id="UP001258017">
    <property type="component" value="Unassembled WGS sequence"/>
</dbReference>
<evidence type="ECO:0000256" key="5">
    <source>
        <dbReference type="ARBA" id="ARBA00023098"/>
    </source>
</evidence>
<keyword evidence="3" id="KW-0378">Hydrolase</keyword>
<keyword evidence="7" id="KW-0175">Coiled coil</keyword>
<dbReference type="FunFam" id="3.40.50.1820:FF:000021">
    <property type="entry name" value="Lipase"/>
    <property type="match status" value="1"/>
</dbReference>
<evidence type="ECO:0000313" key="10">
    <source>
        <dbReference type="Proteomes" id="UP001258017"/>
    </source>
</evidence>
<dbReference type="Pfam" id="PF04083">
    <property type="entry name" value="Abhydro_lipase"/>
    <property type="match status" value="1"/>
</dbReference>
<organism evidence="9 10">
    <name type="scientific">Odynerus spinipes</name>
    <dbReference type="NCBI Taxonomy" id="1348599"/>
    <lineage>
        <taxon>Eukaryota</taxon>
        <taxon>Metazoa</taxon>
        <taxon>Ecdysozoa</taxon>
        <taxon>Arthropoda</taxon>
        <taxon>Hexapoda</taxon>
        <taxon>Insecta</taxon>
        <taxon>Pterygota</taxon>
        <taxon>Neoptera</taxon>
        <taxon>Endopterygota</taxon>
        <taxon>Hymenoptera</taxon>
        <taxon>Apocrita</taxon>
        <taxon>Aculeata</taxon>
        <taxon>Vespoidea</taxon>
        <taxon>Vespidae</taxon>
        <taxon>Eumeninae</taxon>
        <taxon>Odynerus</taxon>
    </lineage>
</organism>
<evidence type="ECO:0000256" key="7">
    <source>
        <dbReference type="SAM" id="Coils"/>
    </source>
</evidence>
<evidence type="ECO:0000256" key="6">
    <source>
        <dbReference type="ARBA" id="ARBA00023180"/>
    </source>
</evidence>
<dbReference type="GO" id="GO:0016042">
    <property type="term" value="P:lipid catabolic process"/>
    <property type="evidence" value="ECO:0007669"/>
    <property type="project" value="UniProtKB-KW"/>
</dbReference>
<name>A0AAD9RZP5_9HYME</name>
<feature type="coiled-coil region" evidence="7">
    <location>
        <begin position="184"/>
        <end position="211"/>
    </location>
</feature>
<keyword evidence="2" id="KW-0732">Signal</keyword>
<evidence type="ECO:0000259" key="8">
    <source>
        <dbReference type="Pfam" id="PF04083"/>
    </source>
</evidence>
<dbReference type="InterPro" id="IPR006693">
    <property type="entry name" value="AB_hydrolase_lipase"/>
</dbReference>
<dbReference type="EMBL" id="JAIFRP010000002">
    <property type="protein sequence ID" value="KAK2588911.1"/>
    <property type="molecule type" value="Genomic_DNA"/>
</dbReference>
<dbReference type="InterPro" id="IPR029058">
    <property type="entry name" value="AB_hydrolase_fold"/>
</dbReference>
<evidence type="ECO:0000256" key="4">
    <source>
        <dbReference type="ARBA" id="ARBA00022963"/>
    </source>
</evidence>
<dbReference type="GO" id="GO:0016787">
    <property type="term" value="F:hydrolase activity"/>
    <property type="evidence" value="ECO:0007669"/>
    <property type="project" value="UniProtKB-KW"/>
</dbReference>
<proteinExistence type="inferred from homology"/>
<evidence type="ECO:0000256" key="2">
    <source>
        <dbReference type="ARBA" id="ARBA00022729"/>
    </source>
</evidence>
<keyword evidence="10" id="KW-1185">Reference proteome</keyword>
<protein>
    <recommendedName>
        <fullName evidence="8">Partial AB-hydrolase lipase domain-containing protein</fullName>
    </recommendedName>
</protein>
<gene>
    <name evidence="9" type="ORF">KPH14_001769</name>
</gene>